<dbReference type="PaxDb" id="55529-EKX37837"/>
<dbReference type="InterPro" id="IPR021838">
    <property type="entry name" value="DUF3431"/>
</dbReference>
<dbReference type="Pfam" id="PF11913">
    <property type="entry name" value="DUF3431"/>
    <property type="match status" value="1"/>
</dbReference>
<reference evidence="2" key="3">
    <citation type="submission" date="2016-03" db="UniProtKB">
        <authorList>
            <consortium name="EnsemblProtists"/>
        </authorList>
    </citation>
    <scope>IDENTIFICATION</scope>
</reference>
<accession>L1IP57</accession>
<reference evidence="1 3" key="1">
    <citation type="journal article" date="2012" name="Nature">
        <title>Algal genomes reveal evolutionary mosaicism and the fate of nucleomorphs.</title>
        <authorList>
            <consortium name="DOE Joint Genome Institute"/>
            <person name="Curtis B.A."/>
            <person name="Tanifuji G."/>
            <person name="Burki F."/>
            <person name="Gruber A."/>
            <person name="Irimia M."/>
            <person name="Maruyama S."/>
            <person name="Arias M.C."/>
            <person name="Ball S.G."/>
            <person name="Gile G.H."/>
            <person name="Hirakawa Y."/>
            <person name="Hopkins J.F."/>
            <person name="Kuo A."/>
            <person name="Rensing S.A."/>
            <person name="Schmutz J."/>
            <person name="Symeonidi A."/>
            <person name="Elias M."/>
            <person name="Eveleigh R.J."/>
            <person name="Herman E.K."/>
            <person name="Klute M.J."/>
            <person name="Nakayama T."/>
            <person name="Obornik M."/>
            <person name="Reyes-Prieto A."/>
            <person name="Armbrust E.V."/>
            <person name="Aves S.J."/>
            <person name="Beiko R.G."/>
            <person name="Coutinho P."/>
            <person name="Dacks J.B."/>
            <person name="Durnford D.G."/>
            <person name="Fast N.M."/>
            <person name="Green B.R."/>
            <person name="Grisdale C.J."/>
            <person name="Hempel F."/>
            <person name="Henrissat B."/>
            <person name="Hoppner M.P."/>
            <person name="Ishida K."/>
            <person name="Kim E."/>
            <person name="Koreny L."/>
            <person name="Kroth P.G."/>
            <person name="Liu Y."/>
            <person name="Malik S.B."/>
            <person name="Maier U.G."/>
            <person name="McRose D."/>
            <person name="Mock T."/>
            <person name="Neilson J.A."/>
            <person name="Onodera N.T."/>
            <person name="Poole A.M."/>
            <person name="Pritham E.J."/>
            <person name="Richards T.A."/>
            <person name="Rocap G."/>
            <person name="Roy S.W."/>
            <person name="Sarai C."/>
            <person name="Schaack S."/>
            <person name="Shirato S."/>
            <person name="Slamovits C.H."/>
            <person name="Spencer D.F."/>
            <person name="Suzuki S."/>
            <person name="Worden A.Z."/>
            <person name="Zauner S."/>
            <person name="Barry K."/>
            <person name="Bell C."/>
            <person name="Bharti A.K."/>
            <person name="Crow J.A."/>
            <person name="Grimwood J."/>
            <person name="Kramer R."/>
            <person name="Lindquist E."/>
            <person name="Lucas S."/>
            <person name="Salamov A."/>
            <person name="McFadden G.I."/>
            <person name="Lane C.E."/>
            <person name="Keeling P.J."/>
            <person name="Gray M.W."/>
            <person name="Grigoriev I.V."/>
            <person name="Archibald J.M."/>
        </authorList>
    </citation>
    <scope>NUCLEOTIDE SEQUENCE</scope>
    <source>
        <strain evidence="1 3">CCMP2712</strain>
    </source>
</reference>
<dbReference type="RefSeq" id="XP_005824817.1">
    <property type="nucleotide sequence ID" value="XM_005824760.1"/>
</dbReference>
<name>L1IP57_GUITC</name>
<dbReference type="AlphaFoldDB" id="L1IP57"/>
<dbReference type="KEGG" id="gtt:GUITHDRAFT_115977"/>
<dbReference type="Proteomes" id="UP000011087">
    <property type="component" value="Unassembled WGS sequence"/>
</dbReference>
<reference evidence="3" key="2">
    <citation type="submission" date="2012-11" db="EMBL/GenBank/DDBJ databases">
        <authorList>
            <person name="Kuo A."/>
            <person name="Curtis B.A."/>
            <person name="Tanifuji G."/>
            <person name="Burki F."/>
            <person name="Gruber A."/>
            <person name="Irimia M."/>
            <person name="Maruyama S."/>
            <person name="Arias M.C."/>
            <person name="Ball S.G."/>
            <person name="Gile G.H."/>
            <person name="Hirakawa Y."/>
            <person name="Hopkins J.F."/>
            <person name="Rensing S.A."/>
            <person name="Schmutz J."/>
            <person name="Symeonidi A."/>
            <person name="Elias M."/>
            <person name="Eveleigh R.J."/>
            <person name="Herman E.K."/>
            <person name="Klute M.J."/>
            <person name="Nakayama T."/>
            <person name="Obornik M."/>
            <person name="Reyes-Prieto A."/>
            <person name="Armbrust E.V."/>
            <person name="Aves S.J."/>
            <person name="Beiko R.G."/>
            <person name="Coutinho P."/>
            <person name="Dacks J.B."/>
            <person name="Durnford D.G."/>
            <person name="Fast N.M."/>
            <person name="Green B.R."/>
            <person name="Grisdale C."/>
            <person name="Hempe F."/>
            <person name="Henrissat B."/>
            <person name="Hoppner M.P."/>
            <person name="Ishida K.-I."/>
            <person name="Kim E."/>
            <person name="Koreny L."/>
            <person name="Kroth P.G."/>
            <person name="Liu Y."/>
            <person name="Malik S.-B."/>
            <person name="Maier U.G."/>
            <person name="McRose D."/>
            <person name="Mock T."/>
            <person name="Neilson J.A."/>
            <person name="Onodera N.T."/>
            <person name="Poole A.M."/>
            <person name="Pritham E.J."/>
            <person name="Richards T.A."/>
            <person name="Rocap G."/>
            <person name="Roy S.W."/>
            <person name="Sarai C."/>
            <person name="Schaack S."/>
            <person name="Shirato S."/>
            <person name="Slamovits C.H."/>
            <person name="Spencer D.F."/>
            <person name="Suzuki S."/>
            <person name="Worden A.Z."/>
            <person name="Zauner S."/>
            <person name="Barry K."/>
            <person name="Bell C."/>
            <person name="Bharti A.K."/>
            <person name="Crow J.A."/>
            <person name="Grimwood J."/>
            <person name="Kramer R."/>
            <person name="Lindquist E."/>
            <person name="Lucas S."/>
            <person name="Salamov A."/>
            <person name="McFadden G.I."/>
            <person name="Lane C.E."/>
            <person name="Keeling P.J."/>
            <person name="Gray M.W."/>
            <person name="Grigoriev I.V."/>
            <person name="Archibald J.M."/>
        </authorList>
    </citation>
    <scope>NUCLEOTIDE SEQUENCE</scope>
    <source>
        <strain evidence="3">CCMP2712</strain>
    </source>
</reference>
<evidence type="ECO:0000313" key="1">
    <source>
        <dbReference type="EMBL" id="EKX37837.1"/>
    </source>
</evidence>
<dbReference type="GeneID" id="17294582"/>
<keyword evidence="3" id="KW-1185">Reference proteome</keyword>
<sequence length="104" mass="12571">MSGKYGSGPELFWSCCAMFVAQPQHIRRQPRSFYRDGLRELLRTHMISYYTGRWFEFSWYYLWHDDKTQQKLSNKSLYVEIDDVYAEVFDVARGFEDLHRVIEA</sequence>
<protein>
    <submittedName>
        <fullName evidence="1 2">Uncharacterized protein</fullName>
    </submittedName>
</protein>
<evidence type="ECO:0000313" key="2">
    <source>
        <dbReference type="EnsemblProtists" id="EKX37837"/>
    </source>
</evidence>
<evidence type="ECO:0000313" key="3">
    <source>
        <dbReference type="Proteomes" id="UP000011087"/>
    </source>
</evidence>
<dbReference type="HOGENOM" id="CLU_2255332_0_0_1"/>
<dbReference type="EMBL" id="JH993054">
    <property type="protein sequence ID" value="EKX37837.1"/>
    <property type="molecule type" value="Genomic_DNA"/>
</dbReference>
<gene>
    <name evidence="1" type="ORF">GUITHDRAFT_115977</name>
</gene>
<organism evidence="1">
    <name type="scientific">Guillardia theta (strain CCMP2712)</name>
    <name type="common">Cryptophyte</name>
    <dbReference type="NCBI Taxonomy" id="905079"/>
    <lineage>
        <taxon>Eukaryota</taxon>
        <taxon>Cryptophyceae</taxon>
        <taxon>Pyrenomonadales</taxon>
        <taxon>Geminigeraceae</taxon>
        <taxon>Guillardia</taxon>
    </lineage>
</organism>
<proteinExistence type="predicted"/>
<dbReference type="EnsemblProtists" id="EKX37837">
    <property type="protein sequence ID" value="EKX37837"/>
    <property type="gene ID" value="GUITHDRAFT_115977"/>
</dbReference>